<accession>A0ABS4EC08</accession>
<keyword evidence="3 7" id="KW-0812">Transmembrane</keyword>
<keyword evidence="6 7" id="KW-0472">Membrane</keyword>
<organism evidence="8 9">
    <name type="scientific">Metaclostridioides mangenotii</name>
    <dbReference type="NCBI Taxonomy" id="1540"/>
    <lineage>
        <taxon>Bacteria</taxon>
        <taxon>Bacillati</taxon>
        <taxon>Bacillota</taxon>
        <taxon>Clostridia</taxon>
        <taxon>Peptostreptococcales</taxon>
        <taxon>Peptostreptococcaceae</taxon>
        <taxon>Metaclostridioides</taxon>
    </lineage>
</organism>
<reference evidence="8 9" key="1">
    <citation type="submission" date="2021-03" db="EMBL/GenBank/DDBJ databases">
        <title>Genomic Encyclopedia of Type Strains, Phase IV (KMG-IV): sequencing the most valuable type-strain genomes for metagenomic binning, comparative biology and taxonomic classification.</title>
        <authorList>
            <person name="Goeker M."/>
        </authorList>
    </citation>
    <scope>NUCLEOTIDE SEQUENCE [LARGE SCALE GENOMIC DNA]</scope>
    <source>
        <strain evidence="8 9">DSM 1289</strain>
    </source>
</reference>
<dbReference type="Proteomes" id="UP000767291">
    <property type="component" value="Unassembled WGS sequence"/>
</dbReference>
<keyword evidence="5 7" id="KW-1133">Transmembrane helix</keyword>
<comment type="subcellular location">
    <subcellularLocation>
        <location evidence="7">Cell membrane</location>
        <topology evidence="7">Multi-pass membrane protein</topology>
    </subcellularLocation>
    <subcellularLocation>
        <location evidence="1">Membrane</location>
        <topology evidence="1">Multi-pass membrane protein</topology>
    </subcellularLocation>
</comment>
<dbReference type="InterPro" id="IPR007300">
    <property type="entry name" value="CidB/LrgB"/>
</dbReference>
<evidence type="ECO:0000313" key="9">
    <source>
        <dbReference type="Proteomes" id="UP000767291"/>
    </source>
</evidence>
<keyword evidence="4 7" id="KW-0204">Cytolysis</keyword>
<evidence type="ECO:0000256" key="6">
    <source>
        <dbReference type="ARBA" id="ARBA00023136"/>
    </source>
</evidence>
<feature type="transmembrane region" description="Helical" evidence="7">
    <location>
        <begin position="208"/>
        <end position="228"/>
    </location>
</feature>
<sequence>MSTMTPFFGILVTLISFSIGKYLFTKTNGFFLFAPLFIGMVLGIIFLKTTGFSYDDYNQGGKLVSFFLEPATACFAIPLYKRRDVLKKYFIQIMSGITFGTLAAIMGIYFVATTFQLGPQIIASMLPQAATTAIAMPVSTSIGGVAEITSLACILNAVIIYALGKKMLKLCRINDPIARGLALGTSGHSLGAAVANEMGSVEASMASIALVIVGVIVVIVVPIASTFIL</sequence>
<dbReference type="NCBIfam" id="NF003291">
    <property type="entry name" value="PRK04288.1"/>
    <property type="match status" value="1"/>
</dbReference>
<evidence type="ECO:0000256" key="7">
    <source>
        <dbReference type="HAMAP-Rule" id="MF_01142"/>
    </source>
</evidence>
<evidence type="ECO:0000256" key="4">
    <source>
        <dbReference type="ARBA" id="ARBA00022852"/>
    </source>
</evidence>
<feature type="transmembrane region" description="Helical" evidence="7">
    <location>
        <begin position="31"/>
        <end position="51"/>
    </location>
</feature>
<dbReference type="EMBL" id="JAGGJX010000003">
    <property type="protein sequence ID" value="MBP1855482.1"/>
    <property type="molecule type" value="Genomic_DNA"/>
</dbReference>
<keyword evidence="2 7" id="KW-1003">Cell membrane</keyword>
<dbReference type="PANTHER" id="PTHR30249">
    <property type="entry name" value="PUTATIVE SEROTONIN TRANSPORTER"/>
    <property type="match status" value="1"/>
</dbReference>
<dbReference type="PANTHER" id="PTHR30249:SF0">
    <property type="entry name" value="PLASTIDAL GLYCOLATE_GLYCERATE TRANSLOCATOR 1, CHLOROPLASTIC"/>
    <property type="match status" value="1"/>
</dbReference>
<evidence type="ECO:0000256" key="3">
    <source>
        <dbReference type="ARBA" id="ARBA00022692"/>
    </source>
</evidence>
<name>A0ABS4EC08_9FIRM</name>
<feature type="transmembrane region" description="Helical" evidence="7">
    <location>
        <begin position="89"/>
        <end position="112"/>
    </location>
</feature>
<evidence type="ECO:0000256" key="1">
    <source>
        <dbReference type="ARBA" id="ARBA00004141"/>
    </source>
</evidence>
<evidence type="ECO:0000256" key="5">
    <source>
        <dbReference type="ARBA" id="ARBA00022989"/>
    </source>
</evidence>
<feature type="transmembrane region" description="Helical" evidence="7">
    <location>
        <begin position="132"/>
        <end position="163"/>
    </location>
</feature>
<evidence type="ECO:0000256" key="2">
    <source>
        <dbReference type="ARBA" id="ARBA00022475"/>
    </source>
</evidence>
<proteinExistence type="inferred from homology"/>
<protein>
    <recommendedName>
        <fullName evidence="7">Antiholin-like protein LrgB</fullName>
    </recommendedName>
</protein>
<dbReference type="Pfam" id="PF04172">
    <property type="entry name" value="LrgB"/>
    <property type="match status" value="1"/>
</dbReference>
<dbReference type="InterPro" id="IPR024891">
    <property type="entry name" value="Antiholin-like_LrgB"/>
</dbReference>
<comment type="caution">
    <text evidence="8">The sequence shown here is derived from an EMBL/GenBank/DDBJ whole genome shotgun (WGS) entry which is preliminary data.</text>
</comment>
<dbReference type="RefSeq" id="WP_234926300.1">
    <property type="nucleotide sequence ID" value="NZ_BAAACS010000011.1"/>
</dbReference>
<feature type="transmembrane region" description="Helical" evidence="7">
    <location>
        <begin position="63"/>
        <end position="80"/>
    </location>
</feature>
<comment type="similarity">
    <text evidence="7">Belongs to the CidB/LrgB family. LrgB subfamily.</text>
</comment>
<gene>
    <name evidence="7" type="primary">lrgB</name>
    <name evidence="8" type="ORF">J2Z43_001877</name>
</gene>
<evidence type="ECO:0000313" key="8">
    <source>
        <dbReference type="EMBL" id="MBP1855482.1"/>
    </source>
</evidence>
<comment type="function">
    <text evidence="7">Inhibits the expression or activity of extracellular murein hydrolases by interacting, possibly with LrgA, with the holin-like protein CidA. The LrgAB and CidA proteins may affect the proton motive force of the membrane. May be involved in programmed cell death (PCD), possibly triggering PCD in response to antibiotics and environmental stresses.</text>
</comment>
<dbReference type="HAMAP" id="MF_01142">
    <property type="entry name" value="LrgB"/>
    <property type="match status" value="1"/>
</dbReference>
<feature type="transmembrane region" description="Helical" evidence="7">
    <location>
        <begin position="6"/>
        <end position="24"/>
    </location>
</feature>
<keyword evidence="9" id="KW-1185">Reference proteome</keyword>